<comment type="similarity">
    <text evidence="2">Belongs to the TsaE family.</text>
</comment>
<keyword evidence="5" id="KW-0819">tRNA processing</keyword>
<dbReference type="InterPro" id="IPR027417">
    <property type="entry name" value="P-loop_NTPase"/>
</dbReference>
<dbReference type="PANTHER" id="PTHR33540">
    <property type="entry name" value="TRNA THREONYLCARBAMOYLADENOSINE BIOSYNTHESIS PROTEIN TSAE"/>
    <property type="match status" value="1"/>
</dbReference>
<comment type="subcellular location">
    <subcellularLocation>
        <location evidence="1">Cytoplasm</location>
    </subcellularLocation>
</comment>
<comment type="caution">
    <text evidence="11">The sequence shown here is derived from an EMBL/GenBank/DDBJ whole genome shotgun (WGS) entry which is preliminary data.</text>
</comment>
<evidence type="ECO:0000256" key="2">
    <source>
        <dbReference type="ARBA" id="ARBA00007599"/>
    </source>
</evidence>
<dbReference type="Gene3D" id="3.40.50.300">
    <property type="entry name" value="P-loop containing nucleotide triphosphate hydrolases"/>
    <property type="match status" value="1"/>
</dbReference>
<evidence type="ECO:0000256" key="8">
    <source>
        <dbReference type="ARBA" id="ARBA00022840"/>
    </source>
</evidence>
<evidence type="ECO:0000256" key="4">
    <source>
        <dbReference type="ARBA" id="ARBA00022490"/>
    </source>
</evidence>
<evidence type="ECO:0000256" key="10">
    <source>
        <dbReference type="ARBA" id="ARBA00032441"/>
    </source>
</evidence>
<accession>A0A7C5DAQ7</accession>
<keyword evidence="4" id="KW-0963">Cytoplasm</keyword>
<dbReference type="GO" id="GO:0002949">
    <property type="term" value="P:tRNA threonylcarbamoyladenosine modification"/>
    <property type="evidence" value="ECO:0007669"/>
    <property type="project" value="InterPro"/>
</dbReference>
<evidence type="ECO:0000256" key="9">
    <source>
        <dbReference type="ARBA" id="ARBA00022842"/>
    </source>
</evidence>
<evidence type="ECO:0000256" key="6">
    <source>
        <dbReference type="ARBA" id="ARBA00022723"/>
    </source>
</evidence>
<organism evidence="11">
    <name type="scientific">candidate division WOR-3 bacterium</name>
    <dbReference type="NCBI Taxonomy" id="2052148"/>
    <lineage>
        <taxon>Bacteria</taxon>
        <taxon>Bacteria division WOR-3</taxon>
    </lineage>
</organism>
<evidence type="ECO:0000256" key="3">
    <source>
        <dbReference type="ARBA" id="ARBA00019010"/>
    </source>
</evidence>
<dbReference type="GO" id="GO:0005737">
    <property type="term" value="C:cytoplasm"/>
    <property type="evidence" value="ECO:0007669"/>
    <property type="project" value="UniProtKB-SubCell"/>
</dbReference>
<evidence type="ECO:0000256" key="7">
    <source>
        <dbReference type="ARBA" id="ARBA00022741"/>
    </source>
</evidence>
<evidence type="ECO:0000256" key="5">
    <source>
        <dbReference type="ARBA" id="ARBA00022694"/>
    </source>
</evidence>
<dbReference type="NCBIfam" id="TIGR00150">
    <property type="entry name" value="T6A_YjeE"/>
    <property type="match status" value="1"/>
</dbReference>
<reference evidence="11" key="1">
    <citation type="journal article" date="2020" name="mSystems">
        <title>Genome- and Community-Level Interaction Insights into Carbon Utilization and Element Cycling Functions of Hydrothermarchaeota in Hydrothermal Sediment.</title>
        <authorList>
            <person name="Zhou Z."/>
            <person name="Liu Y."/>
            <person name="Xu W."/>
            <person name="Pan J."/>
            <person name="Luo Z.H."/>
            <person name="Li M."/>
        </authorList>
    </citation>
    <scope>NUCLEOTIDE SEQUENCE [LARGE SCALE GENOMIC DNA]</scope>
    <source>
        <strain evidence="11">HyVt-74</strain>
    </source>
</reference>
<keyword evidence="6" id="KW-0479">Metal-binding</keyword>
<dbReference type="GO" id="GO:0005524">
    <property type="term" value="F:ATP binding"/>
    <property type="evidence" value="ECO:0007669"/>
    <property type="project" value="UniProtKB-KW"/>
</dbReference>
<evidence type="ECO:0000256" key="1">
    <source>
        <dbReference type="ARBA" id="ARBA00004496"/>
    </source>
</evidence>
<proteinExistence type="inferred from homology"/>
<dbReference type="Pfam" id="PF02367">
    <property type="entry name" value="TsaE"/>
    <property type="match status" value="1"/>
</dbReference>
<dbReference type="PANTHER" id="PTHR33540:SF2">
    <property type="entry name" value="TRNA THREONYLCARBAMOYLADENOSINE BIOSYNTHESIS PROTEIN TSAE"/>
    <property type="match status" value="1"/>
</dbReference>
<evidence type="ECO:0000313" key="11">
    <source>
        <dbReference type="EMBL" id="HHE04685.1"/>
    </source>
</evidence>
<name>A0A7C5DAQ7_UNCW3</name>
<dbReference type="AlphaFoldDB" id="A0A7C5DAQ7"/>
<dbReference type="InterPro" id="IPR003442">
    <property type="entry name" value="T6A_TsaE"/>
</dbReference>
<protein>
    <recommendedName>
        <fullName evidence="3">tRNA threonylcarbamoyladenosine biosynthesis protein TsaE</fullName>
    </recommendedName>
    <alternativeName>
        <fullName evidence="10">t(6)A37 threonylcarbamoyladenosine biosynthesis protein TsaE</fullName>
    </alternativeName>
</protein>
<keyword evidence="8" id="KW-0067">ATP-binding</keyword>
<keyword evidence="7" id="KW-0547">Nucleotide-binding</keyword>
<dbReference type="Proteomes" id="UP000886110">
    <property type="component" value="Unassembled WGS sequence"/>
</dbReference>
<keyword evidence="9" id="KW-0460">Magnesium</keyword>
<dbReference type="EMBL" id="DRTB01000094">
    <property type="protein sequence ID" value="HHE04685.1"/>
    <property type="molecule type" value="Genomic_DNA"/>
</dbReference>
<gene>
    <name evidence="11" type="primary">tsaE</name>
    <name evidence="11" type="ORF">ENL19_01325</name>
</gene>
<dbReference type="SUPFAM" id="SSF52540">
    <property type="entry name" value="P-loop containing nucleoside triphosphate hydrolases"/>
    <property type="match status" value="1"/>
</dbReference>
<sequence length="137" mass="15793">MLPITHSEDETIKLGEQIGKELDRPLVLAVRGELGAGKTFFVKGIAKGLNVEVEITSPTFLIVKTYPGRMLLHHIDLYRIFSINEIPFIEEYLYSEGICAVEWPERIEEILPENRIEVKISIVDEHSRKIEIDDYRN</sequence>
<dbReference type="GO" id="GO:0046872">
    <property type="term" value="F:metal ion binding"/>
    <property type="evidence" value="ECO:0007669"/>
    <property type="project" value="UniProtKB-KW"/>
</dbReference>